<organism evidence="2 3">
    <name type="scientific">Lachnobacterium bovis</name>
    <dbReference type="NCBI Taxonomy" id="140626"/>
    <lineage>
        <taxon>Bacteria</taxon>
        <taxon>Bacillati</taxon>
        <taxon>Bacillota</taxon>
        <taxon>Clostridia</taxon>
        <taxon>Lachnospirales</taxon>
        <taxon>Lachnospiraceae</taxon>
        <taxon>Lachnobacterium</taxon>
    </lineage>
</organism>
<reference evidence="3" key="1">
    <citation type="submission" date="2016-10" db="EMBL/GenBank/DDBJ databases">
        <authorList>
            <person name="Varghese N."/>
            <person name="Submissions S."/>
        </authorList>
    </citation>
    <scope>NUCLEOTIDE SEQUENCE [LARGE SCALE GENOMIC DNA]</scope>
    <source>
        <strain evidence="3">S1b</strain>
    </source>
</reference>
<feature type="domain" description="Nudix hydrolase" evidence="1">
    <location>
        <begin position="28"/>
        <end position="172"/>
    </location>
</feature>
<keyword evidence="2" id="KW-0413">Isomerase</keyword>
<dbReference type="PANTHER" id="PTHR10885:SF20">
    <property type="entry name" value="NUDIX HYDROLASE DOMAIN-CONTAINING PROTEIN"/>
    <property type="match status" value="1"/>
</dbReference>
<dbReference type="InterPro" id="IPR000086">
    <property type="entry name" value="NUDIX_hydrolase_dom"/>
</dbReference>
<dbReference type="GO" id="GO:0005737">
    <property type="term" value="C:cytoplasm"/>
    <property type="evidence" value="ECO:0007669"/>
    <property type="project" value="TreeGrafter"/>
</dbReference>
<dbReference type="GO" id="GO:0004452">
    <property type="term" value="F:isopentenyl-diphosphate delta-isomerase activity"/>
    <property type="evidence" value="ECO:0007669"/>
    <property type="project" value="TreeGrafter"/>
</dbReference>
<sequence>MELLDVVDINGNPTGETVAREVAHREGKRHRTAHVWILKKNDNKIEILLQKRASDKDSFPGCYDISSAGHVPAGVDYVPSAIRELKEELDLEVEENQLIDLGLYKKDTFDVFYGEQYVDRQVSHVYIVWLDKDAKDFKLQKEELEGILWLEMDECIDAVINNKIKHCIDIEELNLIKAYLLQNM</sequence>
<name>A0A1H9S9Z0_9FIRM</name>
<dbReference type="GO" id="GO:0009240">
    <property type="term" value="P:isopentenyl diphosphate biosynthetic process"/>
    <property type="evidence" value="ECO:0007669"/>
    <property type="project" value="TreeGrafter"/>
</dbReference>
<dbReference type="SUPFAM" id="SSF55811">
    <property type="entry name" value="Nudix"/>
    <property type="match status" value="1"/>
</dbReference>
<dbReference type="AlphaFoldDB" id="A0A1H9S9Z0"/>
<accession>A0A1H9S9Z0</accession>
<dbReference type="Pfam" id="PF00293">
    <property type="entry name" value="NUDIX"/>
    <property type="match status" value="1"/>
</dbReference>
<dbReference type="CDD" id="cd04692">
    <property type="entry name" value="NUDIX_Hydrolase"/>
    <property type="match status" value="1"/>
</dbReference>
<dbReference type="PROSITE" id="PS51462">
    <property type="entry name" value="NUDIX"/>
    <property type="match status" value="1"/>
</dbReference>
<keyword evidence="3" id="KW-1185">Reference proteome</keyword>
<dbReference type="PANTHER" id="PTHR10885">
    <property type="entry name" value="ISOPENTENYL-DIPHOSPHATE DELTA-ISOMERASE"/>
    <property type="match status" value="1"/>
</dbReference>
<dbReference type="EMBL" id="FOGW01000011">
    <property type="protein sequence ID" value="SER81761.1"/>
    <property type="molecule type" value="Genomic_DNA"/>
</dbReference>
<evidence type="ECO:0000313" key="3">
    <source>
        <dbReference type="Proteomes" id="UP000182471"/>
    </source>
</evidence>
<gene>
    <name evidence="2" type="ORF">SAMN02910429_01157</name>
</gene>
<protein>
    <submittedName>
        <fullName evidence="2">Isopentenyldiphosphate isomerase</fullName>
    </submittedName>
</protein>
<proteinExistence type="predicted"/>
<evidence type="ECO:0000259" key="1">
    <source>
        <dbReference type="PROSITE" id="PS51462"/>
    </source>
</evidence>
<dbReference type="InterPro" id="IPR015797">
    <property type="entry name" value="NUDIX_hydrolase-like_dom_sf"/>
</dbReference>
<evidence type="ECO:0000313" key="2">
    <source>
        <dbReference type="EMBL" id="SER81761.1"/>
    </source>
</evidence>
<dbReference type="Proteomes" id="UP000182471">
    <property type="component" value="Unassembled WGS sequence"/>
</dbReference>
<dbReference type="RefSeq" id="WP_022748838.1">
    <property type="nucleotide sequence ID" value="NZ_FOGW01000011.1"/>
</dbReference>
<dbReference type="Gene3D" id="3.90.79.10">
    <property type="entry name" value="Nucleoside Triphosphate Pyrophosphohydrolase"/>
    <property type="match status" value="1"/>
</dbReference>